<name>A0ACB0JLJ6_TRIPR</name>
<sequence>MKDKTIKTISTTIYDGMMDEGVNAALDSDDPLTLWLELKKFDQSLGLVWQLGQRSQFYAEAFDPKKESISSFKTRLASYQSKLAGTGRKISEEMIFNKIIESVPREGSWENAKLHCLNNKLNVNPAAHCGLGGFFPNERGLDPEAYCTKCRHRHKSKFCYRLHPELAPSKKIKSTSDAKQSLKKAATSVDIDTELSDSDSSGVMIAASSRFNESLTIYDTGASHHFVNDKSMFLTIKKTDKPFKFDQAVGSSSLDSTGMSVLTIGNLKLKLHDAIYSPSSTCSIVSAGRLERISNIVPNYDEMILIKRNSHQHHEAIAKLIRKNDVYYVSPITNSTCKTQIVAAPGVARLPTTTSAQRWHERLGHTGQTILKRTAQTSKGLEGIDLDNLTTCETCHLSKVQRFVSREPRPTPNQPLDEIHVDTVGKVAAALNSHQYIVVITDAKTRMRWCITTETKDQIAPQIIQWVKTQEHQYGKMVRVIFKDGGHGAPQPISQIHTPASSEGEHITPPLATQKATPDEAASIPFREEHIPPSIPNHRQGEHVPPPPLSEQRGEHVPPPPFQQRVENSHTPSLNLPIESGLNLTRRTDMNVSTDDFTDTESLFLEADDEGELSPLVGPIEPAELIEPIANES</sequence>
<proteinExistence type="predicted"/>
<protein>
    <submittedName>
        <fullName evidence="1">Uncharacterized protein</fullName>
    </submittedName>
</protein>
<reference evidence="1" key="1">
    <citation type="submission" date="2023-10" db="EMBL/GenBank/DDBJ databases">
        <authorList>
            <person name="Rodriguez Cubillos JULIANA M."/>
            <person name="De Vega J."/>
        </authorList>
    </citation>
    <scope>NUCLEOTIDE SEQUENCE</scope>
</reference>
<dbReference type="EMBL" id="CASHSV030000062">
    <property type="protein sequence ID" value="CAJ2645140.1"/>
    <property type="molecule type" value="Genomic_DNA"/>
</dbReference>
<comment type="caution">
    <text evidence="1">The sequence shown here is derived from an EMBL/GenBank/DDBJ whole genome shotgun (WGS) entry which is preliminary data.</text>
</comment>
<evidence type="ECO:0000313" key="1">
    <source>
        <dbReference type="EMBL" id="CAJ2645140.1"/>
    </source>
</evidence>
<organism evidence="1 2">
    <name type="scientific">Trifolium pratense</name>
    <name type="common">Red clover</name>
    <dbReference type="NCBI Taxonomy" id="57577"/>
    <lineage>
        <taxon>Eukaryota</taxon>
        <taxon>Viridiplantae</taxon>
        <taxon>Streptophyta</taxon>
        <taxon>Embryophyta</taxon>
        <taxon>Tracheophyta</taxon>
        <taxon>Spermatophyta</taxon>
        <taxon>Magnoliopsida</taxon>
        <taxon>eudicotyledons</taxon>
        <taxon>Gunneridae</taxon>
        <taxon>Pentapetalae</taxon>
        <taxon>rosids</taxon>
        <taxon>fabids</taxon>
        <taxon>Fabales</taxon>
        <taxon>Fabaceae</taxon>
        <taxon>Papilionoideae</taxon>
        <taxon>50 kb inversion clade</taxon>
        <taxon>NPAAA clade</taxon>
        <taxon>Hologalegina</taxon>
        <taxon>IRL clade</taxon>
        <taxon>Trifolieae</taxon>
        <taxon>Trifolium</taxon>
    </lineage>
</organism>
<gene>
    <name evidence="1" type="ORF">MILVUS5_LOCUS14079</name>
</gene>
<keyword evidence="2" id="KW-1185">Reference proteome</keyword>
<accession>A0ACB0JLJ6</accession>
<evidence type="ECO:0000313" key="2">
    <source>
        <dbReference type="Proteomes" id="UP001177021"/>
    </source>
</evidence>
<dbReference type="Proteomes" id="UP001177021">
    <property type="component" value="Unassembled WGS sequence"/>
</dbReference>